<evidence type="ECO:0000313" key="1">
    <source>
        <dbReference type="EMBL" id="KAG7169809.1"/>
    </source>
</evidence>
<reference evidence="1" key="1">
    <citation type="journal article" date="2021" name="Sci. Adv.">
        <title>The American lobster genome reveals insights on longevity, neural, and immune adaptations.</title>
        <authorList>
            <person name="Polinski J.M."/>
            <person name="Zimin A.V."/>
            <person name="Clark K.F."/>
            <person name="Kohn A.B."/>
            <person name="Sadowski N."/>
            <person name="Timp W."/>
            <person name="Ptitsyn A."/>
            <person name="Khanna P."/>
            <person name="Romanova D.Y."/>
            <person name="Williams P."/>
            <person name="Greenwood S.J."/>
            <person name="Moroz L.L."/>
            <person name="Walt D.R."/>
            <person name="Bodnar A.G."/>
        </authorList>
    </citation>
    <scope>NUCLEOTIDE SEQUENCE</scope>
    <source>
        <strain evidence="1">GMGI-L3</strain>
    </source>
</reference>
<dbReference type="EMBL" id="JAHLQT010015415">
    <property type="protein sequence ID" value="KAG7169809.1"/>
    <property type="molecule type" value="Genomic_DNA"/>
</dbReference>
<gene>
    <name evidence="1" type="ORF">Hamer_G024755</name>
</gene>
<feature type="non-terminal residue" evidence="1">
    <location>
        <position position="1"/>
    </location>
</feature>
<evidence type="ECO:0000313" key="2">
    <source>
        <dbReference type="Proteomes" id="UP000747542"/>
    </source>
</evidence>
<name>A0A8J5KKQ3_HOMAM</name>
<protein>
    <submittedName>
        <fullName evidence="1">Uncharacterized protein</fullName>
    </submittedName>
</protein>
<accession>A0A8J5KKQ3</accession>
<comment type="caution">
    <text evidence="1">The sequence shown here is derived from an EMBL/GenBank/DDBJ whole genome shotgun (WGS) entry which is preliminary data.</text>
</comment>
<keyword evidence="2" id="KW-1185">Reference proteome</keyword>
<proteinExistence type="predicted"/>
<dbReference type="AlphaFoldDB" id="A0A8J5KKQ3"/>
<dbReference type="Proteomes" id="UP000747542">
    <property type="component" value="Unassembled WGS sequence"/>
</dbReference>
<sequence length="81" mass="8267">ALPAAALPAAAVGPTPSNLADVWVSGQHLPAGDTHIGRAVTPEGGDGVAARGSLPPSQDYSIAISYVFPIYSFQIPFKLPQ</sequence>
<organism evidence="1 2">
    <name type="scientific">Homarus americanus</name>
    <name type="common">American lobster</name>
    <dbReference type="NCBI Taxonomy" id="6706"/>
    <lineage>
        <taxon>Eukaryota</taxon>
        <taxon>Metazoa</taxon>
        <taxon>Ecdysozoa</taxon>
        <taxon>Arthropoda</taxon>
        <taxon>Crustacea</taxon>
        <taxon>Multicrustacea</taxon>
        <taxon>Malacostraca</taxon>
        <taxon>Eumalacostraca</taxon>
        <taxon>Eucarida</taxon>
        <taxon>Decapoda</taxon>
        <taxon>Pleocyemata</taxon>
        <taxon>Astacidea</taxon>
        <taxon>Nephropoidea</taxon>
        <taxon>Nephropidae</taxon>
        <taxon>Homarus</taxon>
    </lineage>
</organism>